<keyword evidence="3" id="KW-0342">GTP-binding</keyword>
<dbReference type="OrthoDB" id="431287at2759"/>
<dbReference type="EMBL" id="PZQS01000002">
    <property type="protein sequence ID" value="PVD35797.1"/>
    <property type="molecule type" value="Genomic_DNA"/>
</dbReference>
<dbReference type="InterPro" id="IPR045058">
    <property type="entry name" value="GIMA/IAN/Toc"/>
</dbReference>
<reference evidence="5 6" key="1">
    <citation type="submission" date="2018-04" db="EMBL/GenBank/DDBJ databases">
        <title>The genome of golden apple snail Pomacea canaliculata provides insight into stress tolerance and invasive adaptation.</title>
        <authorList>
            <person name="Liu C."/>
            <person name="Liu B."/>
            <person name="Ren Y."/>
            <person name="Zhang Y."/>
            <person name="Wang H."/>
            <person name="Li S."/>
            <person name="Jiang F."/>
            <person name="Yin L."/>
            <person name="Zhang G."/>
            <person name="Qian W."/>
            <person name="Fan W."/>
        </authorList>
    </citation>
    <scope>NUCLEOTIDE SEQUENCE [LARGE SCALE GENOMIC DNA]</scope>
    <source>
        <strain evidence="5">SZHN2017</strain>
        <tissue evidence="5">Muscle</tissue>
    </source>
</reference>
<keyword evidence="2" id="KW-0547">Nucleotide-binding</keyword>
<evidence type="ECO:0000259" key="4">
    <source>
        <dbReference type="PROSITE" id="PS51720"/>
    </source>
</evidence>
<evidence type="ECO:0000256" key="3">
    <source>
        <dbReference type="ARBA" id="ARBA00023134"/>
    </source>
</evidence>
<dbReference type="PANTHER" id="PTHR10903:SF184">
    <property type="entry name" value="GTP-BINDING PROTEIN A"/>
    <property type="match status" value="1"/>
</dbReference>
<gene>
    <name evidence="5" type="ORF">C0Q70_02761</name>
</gene>
<keyword evidence="6" id="KW-1185">Reference proteome</keyword>
<dbReference type="InterPro" id="IPR027417">
    <property type="entry name" value="P-loop_NTPase"/>
</dbReference>
<dbReference type="STRING" id="400727.A0A2T7PR01"/>
<dbReference type="Gene3D" id="3.40.50.300">
    <property type="entry name" value="P-loop containing nucleotide triphosphate hydrolases"/>
    <property type="match status" value="1"/>
</dbReference>
<dbReference type="InterPro" id="IPR006703">
    <property type="entry name" value="G_AIG1"/>
</dbReference>
<dbReference type="PROSITE" id="PS51720">
    <property type="entry name" value="G_AIG1"/>
    <property type="match status" value="1"/>
</dbReference>
<name>A0A2T7PR01_POMCA</name>
<dbReference type="PANTHER" id="PTHR10903">
    <property type="entry name" value="GTPASE, IMAP FAMILY MEMBER-RELATED"/>
    <property type="match status" value="1"/>
</dbReference>
<evidence type="ECO:0000256" key="1">
    <source>
        <dbReference type="ARBA" id="ARBA00008535"/>
    </source>
</evidence>
<dbReference type="GO" id="GO:0005525">
    <property type="term" value="F:GTP binding"/>
    <property type="evidence" value="ECO:0007669"/>
    <property type="project" value="UniProtKB-KW"/>
</dbReference>
<dbReference type="Proteomes" id="UP000245119">
    <property type="component" value="Linkage Group LG2"/>
</dbReference>
<organism evidence="5 6">
    <name type="scientific">Pomacea canaliculata</name>
    <name type="common">Golden apple snail</name>
    <dbReference type="NCBI Taxonomy" id="400727"/>
    <lineage>
        <taxon>Eukaryota</taxon>
        <taxon>Metazoa</taxon>
        <taxon>Spiralia</taxon>
        <taxon>Lophotrochozoa</taxon>
        <taxon>Mollusca</taxon>
        <taxon>Gastropoda</taxon>
        <taxon>Caenogastropoda</taxon>
        <taxon>Architaenioglossa</taxon>
        <taxon>Ampullarioidea</taxon>
        <taxon>Ampullariidae</taxon>
        <taxon>Pomacea</taxon>
    </lineage>
</organism>
<evidence type="ECO:0000313" key="6">
    <source>
        <dbReference type="Proteomes" id="UP000245119"/>
    </source>
</evidence>
<dbReference type="SUPFAM" id="SSF52540">
    <property type="entry name" value="P-loop containing nucleoside triphosphate hydrolases"/>
    <property type="match status" value="1"/>
</dbReference>
<comment type="similarity">
    <text evidence="1">Belongs to the TRAFAC class TrmE-Era-EngA-EngB-Septin-like GTPase superfamily. AIG1/Toc34/Toc159-like paraseptin GTPase family. IAN subfamily.</text>
</comment>
<dbReference type="Pfam" id="PF04548">
    <property type="entry name" value="AIG1"/>
    <property type="match status" value="1"/>
</dbReference>
<protein>
    <recommendedName>
        <fullName evidence="4">AIG1-type G domain-containing protein</fullName>
    </recommendedName>
</protein>
<evidence type="ECO:0000256" key="2">
    <source>
        <dbReference type="ARBA" id="ARBA00022741"/>
    </source>
</evidence>
<comment type="caution">
    <text evidence="5">The sequence shown here is derived from an EMBL/GenBank/DDBJ whole genome shotgun (WGS) entry which is preliminary data.</text>
</comment>
<evidence type="ECO:0000313" key="5">
    <source>
        <dbReference type="EMBL" id="PVD35797.1"/>
    </source>
</evidence>
<dbReference type="AlphaFoldDB" id="A0A2T7PR01"/>
<accession>A0A2T7PR01</accession>
<feature type="domain" description="AIG1-type G" evidence="4">
    <location>
        <begin position="13"/>
        <end position="215"/>
    </location>
</feature>
<proteinExistence type="inferred from homology"/>
<sequence length="215" mass="23905">MDSKQESFECDTLSEVRIIIVGKTGNGKSTLGNILLGKSSFPVCCSMSSTTLGTQMDEGQFKGKQLKVVDTPDIANLGLTSDEAQRQVSEWKRLMTPDPHAILLTVRCDAPYTPTEYALYRQLQWLWGGNSLSQRLVVAFTFGDRLDLQVDTVLRTVSKELQSVVKDASGRYVVFNSKATDDEKGQQVQNLLDILEKLGRDFVITYITDKTGKRG</sequence>